<keyword evidence="7" id="KW-1185">Reference proteome</keyword>
<keyword evidence="4" id="KW-0175">Coiled coil</keyword>
<evidence type="ECO:0000313" key="6">
    <source>
        <dbReference type="EMBL" id="PSS26036.1"/>
    </source>
</evidence>
<organism evidence="6 7">
    <name type="scientific">Actinidia chinensis var. chinensis</name>
    <name type="common">Chinese soft-hair kiwi</name>
    <dbReference type="NCBI Taxonomy" id="1590841"/>
    <lineage>
        <taxon>Eukaryota</taxon>
        <taxon>Viridiplantae</taxon>
        <taxon>Streptophyta</taxon>
        <taxon>Embryophyta</taxon>
        <taxon>Tracheophyta</taxon>
        <taxon>Spermatophyta</taxon>
        <taxon>Magnoliopsida</taxon>
        <taxon>eudicotyledons</taxon>
        <taxon>Gunneridae</taxon>
        <taxon>Pentapetalae</taxon>
        <taxon>asterids</taxon>
        <taxon>Ericales</taxon>
        <taxon>Actinidiaceae</taxon>
        <taxon>Actinidia</taxon>
    </lineage>
</organism>
<dbReference type="InterPro" id="IPR044986">
    <property type="entry name" value="KIF15/KIN-12"/>
</dbReference>
<reference evidence="6 7" key="1">
    <citation type="submission" date="2017-07" db="EMBL/GenBank/DDBJ databases">
        <title>An improved, manually edited Actinidia chinensis var. chinensis (kiwifruit) genome highlights the challenges associated with draft genomes and gene prediction in plants.</title>
        <authorList>
            <person name="Pilkington S."/>
            <person name="Crowhurst R."/>
            <person name="Hilario E."/>
            <person name="Nardozza S."/>
            <person name="Fraser L."/>
            <person name="Peng Y."/>
            <person name="Gunaseelan K."/>
            <person name="Simpson R."/>
            <person name="Tahir J."/>
            <person name="Deroles S."/>
            <person name="Templeton K."/>
            <person name="Luo Z."/>
            <person name="Davy M."/>
            <person name="Cheng C."/>
            <person name="Mcneilage M."/>
            <person name="Scaglione D."/>
            <person name="Liu Y."/>
            <person name="Zhang Q."/>
            <person name="Datson P."/>
            <person name="De Silva N."/>
            <person name="Gardiner S."/>
            <person name="Bassett H."/>
            <person name="Chagne D."/>
            <person name="Mccallum J."/>
            <person name="Dzierzon H."/>
            <person name="Deng C."/>
            <person name="Wang Y.-Y."/>
            <person name="Barron N."/>
            <person name="Manako K."/>
            <person name="Bowen J."/>
            <person name="Foster T."/>
            <person name="Erridge Z."/>
            <person name="Tiffin H."/>
            <person name="Waite C."/>
            <person name="Davies K."/>
            <person name="Grierson E."/>
            <person name="Laing W."/>
            <person name="Kirk R."/>
            <person name="Chen X."/>
            <person name="Wood M."/>
            <person name="Montefiori M."/>
            <person name="Brummell D."/>
            <person name="Schwinn K."/>
            <person name="Catanach A."/>
            <person name="Fullerton C."/>
            <person name="Li D."/>
            <person name="Meiyalaghan S."/>
            <person name="Nieuwenhuizen N."/>
            <person name="Read N."/>
            <person name="Prakash R."/>
            <person name="Hunter D."/>
            <person name="Zhang H."/>
            <person name="Mckenzie M."/>
            <person name="Knabel M."/>
            <person name="Harris A."/>
            <person name="Allan A."/>
            <person name="Chen A."/>
            <person name="Janssen B."/>
            <person name="Plunkett B."/>
            <person name="Dwamena C."/>
            <person name="Voogd C."/>
            <person name="Leif D."/>
            <person name="Lafferty D."/>
            <person name="Souleyre E."/>
            <person name="Varkonyi-Gasic E."/>
            <person name="Gambi F."/>
            <person name="Hanley J."/>
            <person name="Yao J.-L."/>
            <person name="Cheung J."/>
            <person name="David K."/>
            <person name="Warren B."/>
            <person name="Marsh K."/>
            <person name="Snowden K."/>
            <person name="Lin-Wang K."/>
            <person name="Brian L."/>
            <person name="Martinez-Sanchez M."/>
            <person name="Wang M."/>
            <person name="Ileperuma N."/>
            <person name="Macnee N."/>
            <person name="Campin R."/>
            <person name="Mcatee P."/>
            <person name="Drummond R."/>
            <person name="Espley R."/>
            <person name="Ireland H."/>
            <person name="Wu R."/>
            <person name="Atkinson R."/>
            <person name="Karunairetnam S."/>
            <person name="Bulley S."/>
            <person name="Chunkath S."/>
            <person name="Hanley Z."/>
            <person name="Storey R."/>
            <person name="Thrimawithana A."/>
            <person name="Thomson S."/>
            <person name="David C."/>
            <person name="Testolin R."/>
        </authorList>
    </citation>
    <scope>NUCLEOTIDE SEQUENCE [LARGE SCALE GENOMIC DNA]</scope>
    <source>
        <strain evidence="7">cv. Red5</strain>
        <tissue evidence="6">Young leaf</tissue>
    </source>
</reference>
<dbReference type="OrthoDB" id="10638113at2759"/>
<reference evidence="7" key="2">
    <citation type="journal article" date="2018" name="BMC Genomics">
        <title>A manually annotated Actinidia chinensis var. chinensis (kiwifruit) genome highlights the challenges associated with draft genomes and gene prediction in plants.</title>
        <authorList>
            <person name="Pilkington S.M."/>
            <person name="Crowhurst R."/>
            <person name="Hilario E."/>
            <person name="Nardozza S."/>
            <person name="Fraser L."/>
            <person name="Peng Y."/>
            <person name="Gunaseelan K."/>
            <person name="Simpson R."/>
            <person name="Tahir J."/>
            <person name="Deroles S.C."/>
            <person name="Templeton K."/>
            <person name="Luo Z."/>
            <person name="Davy M."/>
            <person name="Cheng C."/>
            <person name="McNeilage M."/>
            <person name="Scaglione D."/>
            <person name="Liu Y."/>
            <person name="Zhang Q."/>
            <person name="Datson P."/>
            <person name="De Silva N."/>
            <person name="Gardiner S.E."/>
            <person name="Bassett H."/>
            <person name="Chagne D."/>
            <person name="McCallum J."/>
            <person name="Dzierzon H."/>
            <person name="Deng C."/>
            <person name="Wang Y.Y."/>
            <person name="Barron L."/>
            <person name="Manako K."/>
            <person name="Bowen J."/>
            <person name="Foster T.M."/>
            <person name="Erridge Z.A."/>
            <person name="Tiffin H."/>
            <person name="Waite C.N."/>
            <person name="Davies K.M."/>
            <person name="Grierson E.P."/>
            <person name="Laing W.A."/>
            <person name="Kirk R."/>
            <person name="Chen X."/>
            <person name="Wood M."/>
            <person name="Montefiori M."/>
            <person name="Brummell D.A."/>
            <person name="Schwinn K.E."/>
            <person name="Catanach A."/>
            <person name="Fullerton C."/>
            <person name="Li D."/>
            <person name="Meiyalaghan S."/>
            <person name="Nieuwenhuizen N."/>
            <person name="Read N."/>
            <person name="Prakash R."/>
            <person name="Hunter D."/>
            <person name="Zhang H."/>
            <person name="McKenzie M."/>
            <person name="Knabel M."/>
            <person name="Harris A."/>
            <person name="Allan A.C."/>
            <person name="Gleave A."/>
            <person name="Chen A."/>
            <person name="Janssen B.J."/>
            <person name="Plunkett B."/>
            <person name="Ampomah-Dwamena C."/>
            <person name="Voogd C."/>
            <person name="Leif D."/>
            <person name="Lafferty D."/>
            <person name="Souleyre E.J.F."/>
            <person name="Varkonyi-Gasic E."/>
            <person name="Gambi F."/>
            <person name="Hanley J."/>
            <person name="Yao J.L."/>
            <person name="Cheung J."/>
            <person name="David K.M."/>
            <person name="Warren B."/>
            <person name="Marsh K."/>
            <person name="Snowden K.C."/>
            <person name="Lin-Wang K."/>
            <person name="Brian L."/>
            <person name="Martinez-Sanchez M."/>
            <person name="Wang M."/>
            <person name="Ileperuma N."/>
            <person name="Macnee N."/>
            <person name="Campin R."/>
            <person name="McAtee P."/>
            <person name="Drummond R.S.M."/>
            <person name="Espley R.V."/>
            <person name="Ireland H.S."/>
            <person name="Wu R."/>
            <person name="Atkinson R.G."/>
            <person name="Karunairetnam S."/>
            <person name="Bulley S."/>
            <person name="Chunkath S."/>
            <person name="Hanley Z."/>
            <person name="Storey R."/>
            <person name="Thrimawithana A.H."/>
            <person name="Thomson S."/>
            <person name="David C."/>
            <person name="Testolin R."/>
            <person name="Huang H."/>
            <person name="Hellens R.P."/>
            <person name="Schaffer R.J."/>
        </authorList>
    </citation>
    <scope>NUCLEOTIDE SEQUENCE [LARGE SCALE GENOMIC DNA]</scope>
    <source>
        <strain evidence="7">cv. Red5</strain>
    </source>
</reference>
<comment type="caution">
    <text evidence="6">The sequence shown here is derived from an EMBL/GenBank/DDBJ whole genome shotgun (WGS) entry which is preliminary data.</text>
</comment>
<proteinExistence type="predicted"/>
<protein>
    <submittedName>
        <fullName evidence="6">Kinesin-like protein</fullName>
    </submittedName>
</protein>
<dbReference type="PANTHER" id="PTHR37739">
    <property type="entry name" value="KINESIN-LIKE PROTEIN KIN-12D"/>
    <property type="match status" value="1"/>
</dbReference>
<evidence type="ECO:0000256" key="4">
    <source>
        <dbReference type="ARBA" id="ARBA00023054"/>
    </source>
</evidence>
<evidence type="ECO:0000256" key="5">
    <source>
        <dbReference type="ARBA" id="ARBA00023175"/>
    </source>
</evidence>
<keyword evidence="1" id="KW-0493">Microtubule</keyword>
<dbReference type="EMBL" id="NKQK01000007">
    <property type="protein sequence ID" value="PSS26036.1"/>
    <property type="molecule type" value="Genomic_DNA"/>
</dbReference>
<gene>
    <name evidence="6" type="ORF">CEY00_Acc07316</name>
</gene>
<keyword evidence="5" id="KW-0505">Motor protein</keyword>
<accession>A0A2R6RBT5</accession>
<keyword evidence="3" id="KW-0067">ATP-binding</keyword>
<keyword evidence="2" id="KW-0547">Nucleotide-binding</keyword>
<dbReference type="Gramene" id="PSS26036">
    <property type="protein sequence ID" value="PSS26036"/>
    <property type="gene ID" value="CEY00_Acc07316"/>
</dbReference>
<evidence type="ECO:0000256" key="3">
    <source>
        <dbReference type="ARBA" id="ARBA00022840"/>
    </source>
</evidence>
<evidence type="ECO:0000313" key="7">
    <source>
        <dbReference type="Proteomes" id="UP000241394"/>
    </source>
</evidence>
<dbReference type="Proteomes" id="UP000241394">
    <property type="component" value="Chromosome LG7"/>
</dbReference>
<dbReference type="InParanoid" id="A0A2R6RBT5"/>
<dbReference type="AlphaFoldDB" id="A0A2R6RBT5"/>
<dbReference type="GO" id="GO:0005524">
    <property type="term" value="F:ATP binding"/>
    <property type="evidence" value="ECO:0007669"/>
    <property type="project" value="UniProtKB-KW"/>
</dbReference>
<dbReference type="PANTHER" id="PTHR37739:SF8">
    <property type="entry name" value="KINESIN-LIKE PROTEIN KIN-12D"/>
    <property type="match status" value="1"/>
</dbReference>
<name>A0A2R6RBT5_ACTCC</name>
<evidence type="ECO:0000256" key="1">
    <source>
        <dbReference type="ARBA" id="ARBA00022701"/>
    </source>
</evidence>
<dbReference type="STRING" id="1590841.A0A2R6RBT5"/>
<evidence type="ECO:0000256" key="2">
    <source>
        <dbReference type="ARBA" id="ARBA00022741"/>
    </source>
</evidence>
<dbReference type="GO" id="GO:0005874">
    <property type="term" value="C:microtubule"/>
    <property type="evidence" value="ECO:0007669"/>
    <property type="project" value="UniProtKB-KW"/>
</dbReference>
<sequence>MMMSCVDKIQRMTSLVGGLIFADYFLKESIALSKEIQLLQAKIDRNPEVTCFSMENIRILEQLRRISMKWGREKCCYLYHLVESKCRLYCSFLISILFLKQVQYHFGTHIFQDLYEVGEGEMLLPVISCRIQVQIILFISYLHPFFKASTVLINYVSSWFAFLIGT</sequence>